<proteinExistence type="predicted"/>
<evidence type="ECO:0000313" key="2">
    <source>
        <dbReference type="Proteomes" id="UP000823775"/>
    </source>
</evidence>
<accession>A0ABS8SK03</accession>
<dbReference type="Proteomes" id="UP000823775">
    <property type="component" value="Unassembled WGS sequence"/>
</dbReference>
<protein>
    <submittedName>
        <fullName evidence="1">Uncharacterized protein</fullName>
    </submittedName>
</protein>
<dbReference type="EMBL" id="JACEIK010000560">
    <property type="protein sequence ID" value="MCD7459077.1"/>
    <property type="molecule type" value="Genomic_DNA"/>
</dbReference>
<comment type="caution">
    <text evidence="1">The sequence shown here is derived from an EMBL/GenBank/DDBJ whole genome shotgun (WGS) entry which is preliminary data.</text>
</comment>
<organism evidence="1 2">
    <name type="scientific">Datura stramonium</name>
    <name type="common">Jimsonweed</name>
    <name type="synonym">Common thornapple</name>
    <dbReference type="NCBI Taxonomy" id="4076"/>
    <lineage>
        <taxon>Eukaryota</taxon>
        <taxon>Viridiplantae</taxon>
        <taxon>Streptophyta</taxon>
        <taxon>Embryophyta</taxon>
        <taxon>Tracheophyta</taxon>
        <taxon>Spermatophyta</taxon>
        <taxon>Magnoliopsida</taxon>
        <taxon>eudicotyledons</taxon>
        <taxon>Gunneridae</taxon>
        <taxon>Pentapetalae</taxon>
        <taxon>asterids</taxon>
        <taxon>lamiids</taxon>
        <taxon>Solanales</taxon>
        <taxon>Solanaceae</taxon>
        <taxon>Solanoideae</taxon>
        <taxon>Datureae</taxon>
        <taxon>Datura</taxon>
    </lineage>
</organism>
<keyword evidence="2" id="KW-1185">Reference proteome</keyword>
<evidence type="ECO:0000313" key="1">
    <source>
        <dbReference type="EMBL" id="MCD7459077.1"/>
    </source>
</evidence>
<reference evidence="1 2" key="1">
    <citation type="journal article" date="2021" name="BMC Genomics">
        <title>Datura genome reveals duplications of psychoactive alkaloid biosynthetic genes and high mutation rate following tissue culture.</title>
        <authorList>
            <person name="Rajewski A."/>
            <person name="Carter-House D."/>
            <person name="Stajich J."/>
            <person name="Litt A."/>
        </authorList>
    </citation>
    <scope>NUCLEOTIDE SEQUENCE [LARGE SCALE GENOMIC DNA]</scope>
    <source>
        <strain evidence="1">AR-01</strain>
    </source>
</reference>
<name>A0ABS8SK03_DATST</name>
<sequence length="58" mass="6734">MRSLCISIISVQDKKKRAPVRGPGVKGITRDHDELEFLKEMVNELSMCNKEEQIKRTF</sequence>
<gene>
    <name evidence="1" type="ORF">HAX54_040039</name>
</gene>